<comment type="caution">
    <text evidence="2">The sequence shown here is derived from an EMBL/GenBank/DDBJ whole genome shotgun (WGS) entry which is preliminary data.</text>
</comment>
<reference evidence="2" key="2">
    <citation type="journal article" date="2022" name="Hortic Res">
        <title>The genome of Dioscorea zingiberensis sheds light on the biosynthesis, origin and evolution of the medicinally important diosgenin saponins.</title>
        <authorList>
            <person name="Li Y."/>
            <person name="Tan C."/>
            <person name="Li Z."/>
            <person name="Guo J."/>
            <person name="Li S."/>
            <person name="Chen X."/>
            <person name="Wang C."/>
            <person name="Dai X."/>
            <person name="Yang H."/>
            <person name="Song W."/>
            <person name="Hou L."/>
            <person name="Xu J."/>
            <person name="Tong Z."/>
            <person name="Xu A."/>
            <person name="Yuan X."/>
            <person name="Wang W."/>
            <person name="Yang Q."/>
            <person name="Chen L."/>
            <person name="Sun Z."/>
            <person name="Wang K."/>
            <person name="Pan B."/>
            <person name="Chen J."/>
            <person name="Bao Y."/>
            <person name="Liu F."/>
            <person name="Qi X."/>
            <person name="Gang D.R."/>
            <person name="Wen J."/>
            <person name="Li J."/>
        </authorList>
    </citation>
    <scope>NUCLEOTIDE SEQUENCE</scope>
    <source>
        <strain evidence="2">Dzin_1.0</strain>
    </source>
</reference>
<feature type="region of interest" description="Disordered" evidence="1">
    <location>
        <begin position="1"/>
        <end position="261"/>
    </location>
</feature>
<evidence type="ECO:0000256" key="1">
    <source>
        <dbReference type="SAM" id="MobiDB-lite"/>
    </source>
</evidence>
<dbReference type="EMBL" id="JAGGNH010000004">
    <property type="protein sequence ID" value="KAJ0974362.1"/>
    <property type="molecule type" value="Genomic_DNA"/>
</dbReference>
<feature type="compositionally biased region" description="Basic and acidic residues" evidence="1">
    <location>
        <begin position="179"/>
        <end position="199"/>
    </location>
</feature>
<sequence length="274" mass="30060">MQVDEARQGDDGLGQQHENLEAKEKITGDGNRGKWLVAGYRRGRGCGGGRGGGSLATSRKPEEALRPDTWSRKGTSSEHAASSEYGRTTRGGRGGSTMSRLKQPRNKGKAHLEGPGLEEDFPPLPNPNRALIIHSPPQIIGTPSPLQHSMPGHPPVVASHSDKTSRMPLDMETTTTQEVSREESSRAPRLITSRDKEKQVQSQVSGQAQERKSPLDAHEKLLGRVSQALLSMTSDHPPDEQLMEEEWPDGEKGSEPYDDDMPLVQGIIEQYDYM</sequence>
<reference evidence="2" key="1">
    <citation type="submission" date="2021-03" db="EMBL/GenBank/DDBJ databases">
        <authorList>
            <person name="Li Z."/>
            <person name="Yang C."/>
        </authorList>
    </citation>
    <scope>NUCLEOTIDE SEQUENCE</scope>
    <source>
        <strain evidence="2">Dzin_1.0</strain>
        <tissue evidence="2">Leaf</tissue>
    </source>
</reference>
<organism evidence="2 3">
    <name type="scientific">Dioscorea zingiberensis</name>
    <dbReference type="NCBI Taxonomy" id="325984"/>
    <lineage>
        <taxon>Eukaryota</taxon>
        <taxon>Viridiplantae</taxon>
        <taxon>Streptophyta</taxon>
        <taxon>Embryophyta</taxon>
        <taxon>Tracheophyta</taxon>
        <taxon>Spermatophyta</taxon>
        <taxon>Magnoliopsida</taxon>
        <taxon>Liliopsida</taxon>
        <taxon>Dioscoreales</taxon>
        <taxon>Dioscoreaceae</taxon>
        <taxon>Dioscorea</taxon>
    </lineage>
</organism>
<name>A0A9D5CJN2_9LILI</name>
<dbReference type="Proteomes" id="UP001085076">
    <property type="component" value="Miscellaneous, Linkage group lg04"/>
</dbReference>
<feature type="compositionally biased region" description="Basic and acidic residues" evidence="1">
    <location>
        <begin position="18"/>
        <end position="27"/>
    </location>
</feature>
<feature type="compositionally biased region" description="Basic and acidic residues" evidence="1">
    <location>
        <begin position="59"/>
        <end position="71"/>
    </location>
</feature>
<dbReference type="AlphaFoldDB" id="A0A9D5CJN2"/>
<feature type="compositionally biased region" description="Basic and acidic residues" evidence="1">
    <location>
        <begin position="1"/>
        <end position="10"/>
    </location>
</feature>
<evidence type="ECO:0000313" key="2">
    <source>
        <dbReference type="EMBL" id="KAJ0974362.1"/>
    </source>
</evidence>
<proteinExistence type="predicted"/>
<evidence type="ECO:0000313" key="3">
    <source>
        <dbReference type="Proteomes" id="UP001085076"/>
    </source>
</evidence>
<gene>
    <name evidence="2" type="ORF">J5N97_016327</name>
</gene>
<keyword evidence="3" id="KW-1185">Reference proteome</keyword>
<feature type="compositionally biased region" description="Basic and acidic residues" evidence="1">
    <location>
        <begin position="209"/>
        <end position="222"/>
    </location>
</feature>
<accession>A0A9D5CJN2</accession>
<protein>
    <submittedName>
        <fullName evidence="2">Uncharacterized protein</fullName>
    </submittedName>
</protein>
<feature type="compositionally biased region" description="Gly residues" evidence="1">
    <location>
        <begin position="45"/>
        <end position="54"/>
    </location>
</feature>